<reference evidence="3" key="1">
    <citation type="submission" date="2019-11" db="EMBL/GenBank/DDBJ databases">
        <authorList>
            <person name="Feng L."/>
        </authorList>
    </citation>
    <scope>NUCLEOTIDE SEQUENCE</scope>
    <source>
        <strain evidence="3">PclaraLFYP37</strain>
    </source>
</reference>
<gene>
    <name evidence="3" type="ORF">PCLFYP37_02997</name>
</gene>
<organism evidence="3">
    <name type="scientific">Paraprevotella clara</name>
    <dbReference type="NCBI Taxonomy" id="454154"/>
    <lineage>
        <taxon>Bacteria</taxon>
        <taxon>Pseudomonadati</taxon>
        <taxon>Bacteroidota</taxon>
        <taxon>Bacteroidia</taxon>
        <taxon>Bacteroidales</taxon>
        <taxon>Prevotellaceae</taxon>
        <taxon>Paraprevotella</taxon>
    </lineage>
</organism>
<accession>A0A6N3F333</accession>
<dbReference type="Pfam" id="PF13472">
    <property type="entry name" value="Lipase_GDSL_2"/>
    <property type="match status" value="1"/>
</dbReference>
<dbReference type="CDD" id="cd00229">
    <property type="entry name" value="SGNH_hydrolase"/>
    <property type="match status" value="1"/>
</dbReference>
<sequence length="229" mass="25279">MREILFSALLSVGFIGFSAPAGAQEHIAREYIEWSDVWLTGANQTDKPHVLLLGNSITRGYHPKVEKLLEGKAYVGRLSGSKSVGDPALLDEVAAILKHNHFDVIHFNNGLHGFDYTEEEYAEAFPEYVALIRKYAPDAKLIWATITPVRQGEGMKDFAPITERMKARNAIATEYVKSQGIEVNDLWGVVADHPEYYAGGDGTHPVEAGFDALARQVAKVVEEALPKTK</sequence>
<dbReference type="InterPro" id="IPR013830">
    <property type="entry name" value="SGNH_hydro"/>
</dbReference>
<dbReference type="Gene3D" id="3.40.50.1110">
    <property type="entry name" value="SGNH hydrolase"/>
    <property type="match status" value="1"/>
</dbReference>
<name>A0A6N3F333_9BACT</name>
<dbReference type="EMBL" id="CACRUT010000016">
    <property type="protein sequence ID" value="VYU46415.1"/>
    <property type="molecule type" value="Genomic_DNA"/>
</dbReference>
<evidence type="ECO:0000259" key="2">
    <source>
        <dbReference type="Pfam" id="PF13472"/>
    </source>
</evidence>
<dbReference type="InterPro" id="IPR051532">
    <property type="entry name" value="Ester_Hydrolysis_Enzymes"/>
</dbReference>
<dbReference type="AlphaFoldDB" id="A0A6N3F333"/>
<dbReference type="SUPFAM" id="SSF52266">
    <property type="entry name" value="SGNH hydrolase"/>
    <property type="match status" value="1"/>
</dbReference>
<dbReference type="GO" id="GO:0004622">
    <property type="term" value="F:phosphatidylcholine lysophospholipase activity"/>
    <property type="evidence" value="ECO:0007669"/>
    <property type="project" value="TreeGrafter"/>
</dbReference>
<feature type="chain" id="PRO_5027079562" description="SGNH hydrolase-type esterase domain-containing protein" evidence="1">
    <location>
        <begin position="24"/>
        <end position="229"/>
    </location>
</feature>
<evidence type="ECO:0000313" key="3">
    <source>
        <dbReference type="EMBL" id="VYU46415.1"/>
    </source>
</evidence>
<keyword evidence="1" id="KW-0732">Signal</keyword>
<proteinExistence type="predicted"/>
<dbReference type="RefSeq" id="WP_412442734.1">
    <property type="nucleotide sequence ID" value="NZ_CACRUT010000016.1"/>
</dbReference>
<feature type="signal peptide" evidence="1">
    <location>
        <begin position="1"/>
        <end position="23"/>
    </location>
</feature>
<dbReference type="InterPro" id="IPR036514">
    <property type="entry name" value="SGNH_hydro_sf"/>
</dbReference>
<feature type="domain" description="SGNH hydrolase-type esterase" evidence="2">
    <location>
        <begin position="53"/>
        <end position="210"/>
    </location>
</feature>
<dbReference type="PANTHER" id="PTHR30383:SF26">
    <property type="entry name" value="SGNH HYDROLASE-TYPE ESTERASE DOMAIN-CONTAINING PROTEIN"/>
    <property type="match status" value="1"/>
</dbReference>
<dbReference type="PANTHER" id="PTHR30383">
    <property type="entry name" value="THIOESTERASE 1/PROTEASE 1/LYSOPHOSPHOLIPASE L1"/>
    <property type="match status" value="1"/>
</dbReference>
<protein>
    <recommendedName>
        <fullName evidence="2">SGNH hydrolase-type esterase domain-containing protein</fullName>
    </recommendedName>
</protein>
<evidence type="ECO:0000256" key="1">
    <source>
        <dbReference type="SAM" id="SignalP"/>
    </source>
</evidence>